<keyword evidence="2 4" id="KW-0819">tRNA processing</keyword>
<dbReference type="EC" id="5.4.99.12" evidence="4"/>
<comment type="function">
    <text evidence="4">Formation of pseudouridine at positions 38, 39 and 40 in the anticodon stem and loop of transfer RNAs.</text>
</comment>
<feature type="domain" description="Pseudouridine synthase I TruA alpha/beta" evidence="8">
    <location>
        <begin position="149"/>
        <end position="248"/>
    </location>
</feature>
<dbReference type="PANTHER" id="PTHR11142:SF0">
    <property type="entry name" value="TRNA PSEUDOURIDINE SYNTHASE-LIKE 1"/>
    <property type="match status" value="1"/>
</dbReference>
<comment type="similarity">
    <text evidence="1 4 7">Belongs to the tRNA pseudouridine synthase TruA family.</text>
</comment>
<evidence type="ECO:0000256" key="7">
    <source>
        <dbReference type="RuleBase" id="RU003792"/>
    </source>
</evidence>
<dbReference type="InterPro" id="IPR020103">
    <property type="entry name" value="PsdUridine_synth_cat_dom_sf"/>
</dbReference>
<dbReference type="Gene3D" id="3.30.70.660">
    <property type="entry name" value="Pseudouridine synthase I, catalytic domain, C-terminal subdomain"/>
    <property type="match status" value="1"/>
</dbReference>
<evidence type="ECO:0000256" key="6">
    <source>
        <dbReference type="PIRSR" id="PIRSR001430-2"/>
    </source>
</evidence>
<comment type="subunit">
    <text evidence="4">Homodimer.</text>
</comment>
<dbReference type="PANTHER" id="PTHR11142">
    <property type="entry name" value="PSEUDOURIDYLATE SYNTHASE"/>
    <property type="match status" value="1"/>
</dbReference>
<dbReference type="Gene3D" id="3.30.70.580">
    <property type="entry name" value="Pseudouridine synthase I, catalytic domain, N-terminal subdomain"/>
    <property type="match status" value="1"/>
</dbReference>
<dbReference type="GO" id="GO:0160147">
    <property type="term" value="F:tRNA pseudouridine(38-40) synthase activity"/>
    <property type="evidence" value="ECO:0007669"/>
    <property type="project" value="UniProtKB-EC"/>
</dbReference>
<dbReference type="InterPro" id="IPR020097">
    <property type="entry name" value="PsdUridine_synth_TruA_a/b_dom"/>
</dbReference>
<keyword evidence="10" id="KW-1185">Reference proteome</keyword>
<dbReference type="AlphaFoldDB" id="A0AAE9XSZ0"/>
<dbReference type="FunFam" id="3.30.70.580:FF:000001">
    <property type="entry name" value="tRNA pseudouridine synthase A"/>
    <property type="match status" value="1"/>
</dbReference>
<dbReference type="KEGG" id="gso:PH603_01955"/>
<reference evidence="9" key="1">
    <citation type="submission" date="2023-01" db="EMBL/GenBank/DDBJ databases">
        <title>The genome sequence of Kordiimonadaceae bacterium 6D33.</title>
        <authorList>
            <person name="Liu Y."/>
        </authorList>
    </citation>
    <scope>NUCLEOTIDE SEQUENCE</scope>
    <source>
        <strain evidence="9">6D33</strain>
    </source>
</reference>
<sequence length="248" mass="27809">MARFKLTIEYDGRPYVGWQRQDNGPTVQAVLEDAFAEFAHGEEITVFGSGRTDAGVHAKGQVAHVDLARPMTSDALQAALNHFLKVRETGISILKIEEVDAEFNARFSAKGRHYLYRIINRRGPLSFDRGLAWHVIRPLDAEAMNEAGQRLIGTHDFTTFRHVECQAKSPVKTLDYLRIERHGEEIHMLAGARSFLHHQIRSMIGTLELVGCGKWTADDVTAALEARDRAALGLNAPPDGLYFLRVDY</sequence>
<dbReference type="CDD" id="cd02570">
    <property type="entry name" value="PseudoU_synth_EcTruA"/>
    <property type="match status" value="1"/>
</dbReference>
<dbReference type="SUPFAM" id="SSF55120">
    <property type="entry name" value="Pseudouridine synthase"/>
    <property type="match status" value="1"/>
</dbReference>
<protein>
    <recommendedName>
        <fullName evidence="4">tRNA pseudouridine synthase A</fullName>
        <ecNumber evidence="4">5.4.99.12</ecNumber>
    </recommendedName>
    <alternativeName>
        <fullName evidence="4">tRNA pseudouridine(38-40) synthase</fullName>
    </alternativeName>
    <alternativeName>
        <fullName evidence="4">tRNA pseudouridylate synthase I</fullName>
    </alternativeName>
    <alternativeName>
        <fullName evidence="4">tRNA-uridine isomerase I</fullName>
    </alternativeName>
</protein>
<feature type="domain" description="Pseudouridine synthase I TruA alpha/beta" evidence="8">
    <location>
        <begin position="8"/>
        <end position="107"/>
    </location>
</feature>
<proteinExistence type="inferred from homology"/>
<feature type="active site" description="Nucleophile" evidence="4 5">
    <location>
        <position position="53"/>
    </location>
</feature>
<evidence type="ECO:0000256" key="5">
    <source>
        <dbReference type="PIRSR" id="PIRSR001430-1"/>
    </source>
</evidence>
<evidence type="ECO:0000256" key="3">
    <source>
        <dbReference type="ARBA" id="ARBA00023235"/>
    </source>
</evidence>
<name>A0AAE9XSZ0_9PROT</name>
<dbReference type="NCBIfam" id="TIGR00071">
    <property type="entry name" value="hisT_truA"/>
    <property type="match status" value="1"/>
</dbReference>
<evidence type="ECO:0000313" key="9">
    <source>
        <dbReference type="EMBL" id="WCL54520.1"/>
    </source>
</evidence>
<dbReference type="Pfam" id="PF01416">
    <property type="entry name" value="PseudoU_synth_1"/>
    <property type="match status" value="2"/>
</dbReference>
<evidence type="ECO:0000256" key="1">
    <source>
        <dbReference type="ARBA" id="ARBA00009375"/>
    </source>
</evidence>
<evidence type="ECO:0000256" key="4">
    <source>
        <dbReference type="HAMAP-Rule" id="MF_00171"/>
    </source>
</evidence>
<dbReference type="GO" id="GO:0031119">
    <property type="term" value="P:tRNA pseudouridine synthesis"/>
    <property type="evidence" value="ECO:0007669"/>
    <property type="project" value="UniProtKB-UniRule"/>
</dbReference>
<accession>A0AAE9XSZ0</accession>
<comment type="catalytic activity">
    <reaction evidence="4 7">
        <text>uridine(38/39/40) in tRNA = pseudouridine(38/39/40) in tRNA</text>
        <dbReference type="Rhea" id="RHEA:22376"/>
        <dbReference type="Rhea" id="RHEA-COMP:10085"/>
        <dbReference type="Rhea" id="RHEA-COMP:10087"/>
        <dbReference type="ChEBI" id="CHEBI:65314"/>
        <dbReference type="ChEBI" id="CHEBI:65315"/>
        <dbReference type="EC" id="5.4.99.12"/>
    </reaction>
</comment>
<gene>
    <name evidence="4 9" type="primary">truA</name>
    <name evidence="9" type="ORF">PH603_01955</name>
</gene>
<keyword evidence="3 4" id="KW-0413">Isomerase</keyword>
<dbReference type="InterPro" id="IPR020095">
    <property type="entry name" value="PsdUridine_synth_TruA_C"/>
</dbReference>
<dbReference type="InterPro" id="IPR020094">
    <property type="entry name" value="TruA/RsuA/RluB/E/F_N"/>
</dbReference>
<dbReference type="PIRSF" id="PIRSF001430">
    <property type="entry name" value="tRNA_psdUrid_synth"/>
    <property type="match status" value="1"/>
</dbReference>
<evidence type="ECO:0000256" key="2">
    <source>
        <dbReference type="ARBA" id="ARBA00022694"/>
    </source>
</evidence>
<organism evidence="9 10">
    <name type="scientific">Gimibacter soli</name>
    <dbReference type="NCBI Taxonomy" id="3024400"/>
    <lineage>
        <taxon>Bacteria</taxon>
        <taxon>Pseudomonadati</taxon>
        <taxon>Pseudomonadota</taxon>
        <taxon>Alphaproteobacteria</taxon>
        <taxon>Kordiimonadales</taxon>
        <taxon>Temperatibacteraceae</taxon>
        <taxon>Gimibacter</taxon>
    </lineage>
</organism>
<evidence type="ECO:0000259" key="8">
    <source>
        <dbReference type="Pfam" id="PF01416"/>
    </source>
</evidence>
<feature type="binding site" evidence="4 6">
    <location>
        <position position="114"/>
    </location>
    <ligand>
        <name>substrate</name>
    </ligand>
</feature>
<evidence type="ECO:0000313" key="10">
    <source>
        <dbReference type="Proteomes" id="UP001217500"/>
    </source>
</evidence>
<comment type="caution">
    <text evidence="4">Lacks conserved residue(s) required for the propagation of feature annotation.</text>
</comment>
<dbReference type="Proteomes" id="UP001217500">
    <property type="component" value="Chromosome"/>
</dbReference>
<dbReference type="EMBL" id="CP116805">
    <property type="protein sequence ID" value="WCL54520.1"/>
    <property type="molecule type" value="Genomic_DNA"/>
</dbReference>
<dbReference type="HAMAP" id="MF_00171">
    <property type="entry name" value="TruA"/>
    <property type="match status" value="1"/>
</dbReference>
<dbReference type="RefSeq" id="WP_289504239.1">
    <property type="nucleotide sequence ID" value="NZ_CP116805.1"/>
</dbReference>
<dbReference type="InterPro" id="IPR001406">
    <property type="entry name" value="PsdUridine_synth_TruA"/>
</dbReference>
<dbReference type="GO" id="GO:0003723">
    <property type="term" value="F:RNA binding"/>
    <property type="evidence" value="ECO:0007669"/>
    <property type="project" value="InterPro"/>
</dbReference>